<organism evidence="2 3">
    <name type="scientific">Nephila pilipes</name>
    <name type="common">Giant wood spider</name>
    <name type="synonym">Nephila maculata</name>
    <dbReference type="NCBI Taxonomy" id="299642"/>
    <lineage>
        <taxon>Eukaryota</taxon>
        <taxon>Metazoa</taxon>
        <taxon>Ecdysozoa</taxon>
        <taxon>Arthropoda</taxon>
        <taxon>Chelicerata</taxon>
        <taxon>Arachnida</taxon>
        <taxon>Araneae</taxon>
        <taxon>Araneomorphae</taxon>
        <taxon>Entelegynae</taxon>
        <taxon>Araneoidea</taxon>
        <taxon>Nephilidae</taxon>
        <taxon>Nephila</taxon>
    </lineage>
</organism>
<evidence type="ECO:0000313" key="3">
    <source>
        <dbReference type="Proteomes" id="UP000887013"/>
    </source>
</evidence>
<dbReference type="AlphaFoldDB" id="A0A8X6TXP6"/>
<sequence>MASVPADIHVRTHAVLHVLLLCTCIFPVRTGGRIACREDDDVIRSMGCTRADWACADIVLRIPHSPSSSDTDLTLVHSVEKRLGHSKAHGFFFRSETSKVKGFSLVNFFPPSINCYIDAKHSGGF</sequence>
<gene>
    <name evidence="2" type="ORF">NPIL_331541</name>
</gene>
<protein>
    <submittedName>
        <fullName evidence="2">Uncharacterized protein</fullName>
    </submittedName>
</protein>
<keyword evidence="3" id="KW-1185">Reference proteome</keyword>
<evidence type="ECO:0000256" key="1">
    <source>
        <dbReference type="SAM" id="SignalP"/>
    </source>
</evidence>
<name>A0A8X6TXP6_NEPPI</name>
<proteinExistence type="predicted"/>
<keyword evidence="1" id="KW-0732">Signal</keyword>
<dbReference type="Proteomes" id="UP000887013">
    <property type="component" value="Unassembled WGS sequence"/>
</dbReference>
<feature type="signal peptide" evidence="1">
    <location>
        <begin position="1"/>
        <end position="30"/>
    </location>
</feature>
<evidence type="ECO:0000313" key="2">
    <source>
        <dbReference type="EMBL" id="GFT57979.1"/>
    </source>
</evidence>
<comment type="caution">
    <text evidence="2">The sequence shown here is derived from an EMBL/GenBank/DDBJ whole genome shotgun (WGS) entry which is preliminary data.</text>
</comment>
<dbReference type="EMBL" id="BMAW01113609">
    <property type="protein sequence ID" value="GFT57979.1"/>
    <property type="molecule type" value="Genomic_DNA"/>
</dbReference>
<feature type="chain" id="PRO_5036500533" evidence="1">
    <location>
        <begin position="31"/>
        <end position="125"/>
    </location>
</feature>
<reference evidence="2" key="1">
    <citation type="submission" date="2020-08" db="EMBL/GenBank/DDBJ databases">
        <title>Multicomponent nature underlies the extraordinary mechanical properties of spider dragline silk.</title>
        <authorList>
            <person name="Kono N."/>
            <person name="Nakamura H."/>
            <person name="Mori M."/>
            <person name="Yoshida Y."/>
            <person name="Ohtoshi R."/>
            <person name="Malay A.D."/>
            <person name="Moran D.A.P."/>
            <person name="Tomita M."/>
            <person name="Numata K."/>
            <person name="Arakawa K."/>
        </authorList>
    </citation>
    <scope>NUCLEOTIDE SEQUENCE</scope>
</reference>
<accession>A0A8X6TXP6</accession>